<dbReference type="InterPro" id="IPR006207">
    <property type="entry name" value="Cys_knot_C"/>
</dbReference>
<feature type="domain" description="CTCK" evidence="7">
    <location>
        <begin position="149"/>
        <end position="231"/>
    </location>
</feature>
<dbReference type="InterPro" id="IPR016860">
    <property type="entry name" value="Cerberus"/>
</dbReference>
<dbReference type="Gene3D" id="2.10.90.10">
    <property type="entry name" value="Cystine-knot cytokines"/>
    <property type="match status" value="1"/>
</dbReference>
<dbReference type="GO" id="GO:0032926">
    <property type="term" value="P:negative regulation of activin receptor signaling pathway"/>
    <property type="evidence" value="ECO:0007669"/>
    <property type="project" value="UniProtKB-ARBA"/>
</dbReference>
<organism evidence="8 9">
    <name type="scientific">Scleropages formosus</name>
    <name type="common">Asian bonytongue</name>
    <name type="synonym">Osteoglossum formosum</name>
    <dbReference type="NCBI Taxonomy" id="113540"/>
    <lineage>
        <taxon>Eukaryota</taxon>
        <taxon>Metazoa</taxon>
        <taxon>Chordata</taxon>
        <taxon>Craniata</taxon>
        <taxon>Vertebrata</taxon>
        <taxon>Euteleostomi</taxon>
        <taxon>Actinopterygii</taxon>
        <taxon>Neopterygii</taxon>
        <taxon>Teleostei</taxon>
        <taxon>Osteoglossocephala</taxon>
        <taxon>Osteoglossomorpha</taxon>
        <taxon>Osteoglossiformes</taxon>
        <taxon>Osteoglossidae</taxon>
        <taxon>Scleropages</taxon>
    </lineage>
</organism>
<proteinExistence type="inferred from homology"/>
<dbReference type="PANTHER" id="PTHR15273:SF8">
    <property type="entry name" value="CERBERUS"/>
    <property type="match status" value="1"/>
</dbReference>
<evidence type="ECO:0000313" key="8">
    <source>
        <dbReference type="Ensembl" id="ENSSFOP00015014555.2"/>
    </source>
</evidence>
<comment type="similarity">
    <text evidence="2 6">Belongs to the DAN family.</text>
</comment>
<keyword evidence="3 6" id="KW-0964">Secreted</keyword>
<dbReference type="SUPFAM" id="SSF57501">
    <property type="entry name" value="Cystine-knot cytokines"/>
    <property type="match status" value="1"/>
</dbReference>
<keyword evidence="4" id="KW-0732">Signal</keyword>
<evidence type="ECO:0000313" key="9">
    <source>
        <dbReference type="Proteomes" id="UP000694397"/>
    </source>
</evidence>
<dbReference type="OrthoDB" id="9950584at2759"/>
<dbReference type="Ensembl" id="ENSSFOT00015014728.2">
    <property type="protein sequence ID" value="ENSSFOP00015014555.2"/>
    <property type="gene ID" value="ENSSFOG00015009362.2"/>
</dbReference>
<evidence type="ECO:0000256" key="4">
    <source>
        <dbReference type="ARBA" id="ARBA00022729"/>
    </source>
</evidence>
<reference evidence="8" key="2">
    <citation type="submission" date="2025-08" db="UniProtKB">
        <authorList>
            <consortium name="Ensembl"/>
        </authorList>
    </citation>
    <scope>IDENTIFICATION</scope>
</reference>
<evidence type="ECO:0000259" key="7">
    <source>
        <dbReference type="SMART" id="SM00041"/>
    </source>
</evidence>
<dbReference type="Proteomes" id="UP000694397">
    <property type="component" value="Chromosome 20"/>
</dbReference>
<dbReference type="GeneTree" id="ENSGT00530000063926"/>
<dbReference type="GO" id="GO:0005576">
    <property type="term" value="C:extracellular region"/>
    <property type="evidence" value="ECO:0007669"/>
    <property type="project" value="UniProtKB-SubCell"/>
</dbReference>
<reference evidence="8 9" key="1">
    <citation type="submission" date="2019-04" db="EMBL/GenBank/DDBJ databases">
        <authorList>
            <consortium name="Wellcome Sanger Institute Data Sharing"/>
        </authorList>
    </citation>
    <scope>NUCLEOTIDE SEQUENCE [LARGE SCALE GENOMIC DNA]</scope>
</reference>
<dbReference type="AlphaFoldDB" id="A0A8C9V288"/>
<keyword evidence="9" id="KW-1185">Reference proteome</keyword>
<dbReference type="InterPro" id="IPR004133">
    <property type="entry name" value="DAN_dom"/>
</dbReference>
<name>A0A8C9V288_SCLFO</name>
<evidence type="ECO:0000256" key="2">
    <source>
        <dbReference type="ARBA" id="ARBA00007872"/>
    </source>
</evidence>
<reference evidence="8" key="3">
    <citation type="submission" date="2025-09" db="UniProtKB">
        <authorList>
            <consortium name="Ensembl"/>
        </authorList>
    </citation>
    <scope>IDENTIFICATION</scope>
</reference>
<keyword evidence="5" id="KW-1015">Disulfide bond</keyword>
<evidence type="ECO:0000256" key="3">
    <source>
        <dbReference type="ARBA" id="ARBA00022525"/>
    </source>
</evidence>
<evidence type="ECO:0000256" key="5">
    <source>
        <dbReference type="ARBA" id="ARBA00023157"/>
    </source>
</evidence>
<dbReference type="Pfam" id="PF03045">
    <property type="entry name" value="DAN"/>
    <property type="match status" value="1"/>
</dbReference>
<dbReference type="GO" id="GO:0048513">
    <property type="term" value="P:animal organ development"/>
    <property type="evidence" value="ECO:0007669"/>
    <property type="project" value="UniProtKB-ARBA"/>
</dbReference>
<dbReference type="PANTHER" id="PTHR15273">
    <property type="entry name" value="DAN DOMAIN FAMILY MEMBER 5"/>
    <property type="match status" value="1"/>
</dbReference>
<dbReference type="InterPro" id="IPR029034">
    <property type="entry name" value="Cystine-knot_cytokine"/>
</dbReference>
<dbReference type="PIRSF" id="PIRSF027807">
    <property type="entry name" value="Cerberus"/>
    <property type="match status" value="1"/>
</dbReference>
<dbReference type="GO" id="GO:0003002">
    <property type="term" value="P:regionalization"/>
    <property type="evidence" value="ECO:0007669"/>
    <property type="project" value="UniProtKB-ARBA"/>
</dbReference>
<evidence type="ECO:0000256" key="6">
    <source>
        <dbReference type="PIRNR" id="PIRNR027807"/>
    </source>
</evidence>
<comment type="subcellular location">
    <subcellularLocation>
        <location evidence="1 6">Secreted</location>
    </subcellularLocation>
</comment>
<dbReference type="SMART" id="SM00041">
    <property type="entry name" value="CT"/>
    <property type="match status" value="1"/>
</dbReference>
<sequence length="252" mass="27148">RSPDVGFYTLDSKVPSRNLEPQNLFVDFEASGGDVDEPSRGMVKVFKISPHFLQQPGSPQRAPGLRSGTAPRSPFPAFLALGRPGPGEPRQGAALVAPHKRLEANVGPEVLSRHGLDMWRRAMEKSSQGKEALPLPGNVKDASRQSCSTVPFVQRVTEVGCDAVAVPNKLCFGQCSSLFVPPGAGARGTPCARCAPSKARYATVTLRCRATAQAREKHVMLVEECRCTVSRAVNPASNTVIFNDYFCIISED</sequence>
<evidence type="ECO:0000256" key="1">
    <source>
        <dbReference type="ARBA" id="ARBA00004613"/>
    </source>
</evidence>
<protein>
    <submittedName>
        <fullName evidence="8">DAN domain family, member 5</fullName>
    </submittedName>
</protein>
<accession>A0A8C9V288</accession>